<dbReference type="AlphaFoldDB" id="A0AAW6YSM9"/>
<dbReference type="InterPro" id="IPR018760">
    <property type="entry name" value="DUF2326"/>
</dbReference>
<dbReference type="InterPro" id="IPR027417">
    <property type="entry name" value="P-loop_NTPase"/>
</dbReference>
<feature type="coiled-coil region" evidence="1">
    <location>
        <begin position="205"/>
        <end position="290"/>
    </location>
</feature>
<feature type="coiled-coil region" evidence="1">
    <location>
        <begin position="334"/>
        <end position="361"/>
    </location>
</feature>
<evidence type="ECO:0000313" key="3">
    <source>
        <dbReference type="EMBL" id="MDK7391696.1"/>
    </source>
</evidence>
<keyword evidence="1" id="KW-0175">Coiled coil</keyword>
<reference evidence="3" key="1">
    <citation type="submission" date="2022-11" db="EMBL/GenBank/DDBJ databases">
        <title>WGS-based characterization of Bacillus cereus isolated from food &amp; feed additives.</title>
        <authorList>
            <person name="Bogaerts B."/>
            <person name="Fraiture M.-A."/>
            <person name="Roosens N.H.C."/>
            <person name="De Keersmaecker S.C.J."/>
            <person name="Vanneste K."/>
        </authorList>
    </citation>
    <scope>NUCLEOTIDE SEQUENCE</scope>
    <source>
        <strain evidence="3">74.2</strain>
    </source>
</reference>
<evidence type="ECO:0000259" key="2">
    <source>
        <dbReference type="Pfam" id="PF10088"/>
    </source>
</evidence>
<accession>A0AAW6YSM9</accession>
<proteinExistence type="predicted"/>
<dbReference type="Proteomes" id="UP001174229">
    <property type="component" value="Unassembled WGS sequence"/>
</dbReference>
<dbReference type="RefSeq" id="WP_046648392.1">
    <property type="nucleotide sequence ID" value="NZ_CP099450.1"/>
</dbReference>
<feature type="domain" description="DUF2326" evidence="2">
    <location>
        <begin position="462"/>
        <end position="583"/>
    </location>
</feature>
<comment type="caution">
    <text evidence="3">The sequence shown here is derived from an EMBL/GenBank/DDBJ whole genome shotgun (WGS) entry which is preliminary data.</text>
</comment>
<dbReference type="EMBL" id="JAPNPE010000002">
    <property type="protein sequence ID" value="MDK7391696.1"/>
    <property type="molecule type" value="Genomic_DNA"/>
</dbReference>
<gene>
    <name evidence="3" type="ORF">OWO78_09590</name>
</gene>
<evidence type="ECO:0000313" key="4">
    <source>
        <dbReference type="Proteomes" id="UP001174229"/>
    </source>
</evidence>
<dbReference type="Gene3D" id="3.40.50.300">
    <property type="entry name" value="P-loop containing nucleotide triphosphate hydrolases"/>
    <property type="match status" value="1"/>
</dbReference>
<dbReference type="Pfam" id="PF10088">
    <property type="entry name" value="DUF2326"/>
    <property type="match status" value="1"/>
</dbReference>
<sequence>MILKKLYVYNSIEKEIKQEYVFNPYGINIILGERTKATDETNGVGKSTMIDSINYLLGSSCPSELKNSKAIKNSRMLLILEIQSEERKIFLARNFLNNEKGYILEDKELDFNLDVWKEFKEEDYKSYINDEIICLKKNEPSFASLKEYIIRDERKGFNDINLPNRSGEDVSKIFCYLFDLPLDFESKINIIKSDWIKLQEKIKFIESMKNEIVELKTRQKTLKNDLKQIDKKVKTLSIVDSMDDYAKKYKKYRKEYSDLQNDIYELEFVKKQYEKNIENLVGKVEQIKKFNDIEQFFEQLIEYFPDKISKSKDEVQDFYEYMVENRGAYFTLRIQEISMEIKKLKNEIQNVKFKLDVYSKSFKKSDILNDINAINSEKDIIYKELNQVEGKINFYEQKSKINSDIAKIKQEVMRQSLVFQEKFDLYKEFINEISDVFNTLVNEAYGEEGLLEFEMNLKTGLTNNTGRILVTCKIDDEGSHGRNYMKVNMFDLTWFMKRLTYNLNNIGFLIHDGSYSKPDKNPKEKLLKFVDKELENLGCGQYLVTLNVDELSDEDIQYFDEKNKIIAKFRRGDTHKDRFLGVKINNKIVSN</sequence>
<organism evidence="3 4">
    <name type="scientific">Bacillus pacificus</name>
    <dbReference type="NCBI Taxonomy" id="2026187"/>
    <lineage>
        <taxon>Bacteria</taxon>
        <taxon>Bacillati</taxon>
        <taxon>Bacillota</taxon>
        <taxon>Bacilli</taxon>
        <taxon>Bacillales</taxon>
        <taxon>Bacillaceae</taxon>
        <taxon>Bacillus</taxon>
        <taxon>Bacillus cereus group</taxon>
    </lineage>
</organism>
<protein>
    <submittedName>
        <fullName evidence="3">DUF2326 domain-containing protein</fullName>
    </submittedName>
</protein>
<evidence type="ECO:0000256" key="1">
    <source>
        <dbReference type="SAM" id="Coils"/>
    </source>
</evidence>
<name>A0AAW6YSM9_9BACI</name>